<dbReference type="EMBL" id="JAGFBS010000089">
    <property type="protein sequence ID" value="KAG6369325.1"/>
    <property type="molecule type" value="Genomic_DNA"/>
</dbReference>
<feature type="compositionally biased region" description="Low complexity" evidence="1">
    <location>
        <begin position="64"/>
        <end position="94"/>
    </location>
</feature>
<evidence type="ECO:0000313" key="3">
    <source>
        <dbReference type="Proteomes" id="UP000683000"/>
    </source>
</evidence>
<accession>A0A8I2YCF1</accession>
<proteinExistence type="predicted"/>
<evidence type="ECO:0000313" key="2">
    <source>
        <dbReference type="EMBL" id="KAG6369325.1"/>
    </source>
</evidence>
<evidence type="ECO:0000256" key="1">
    <source>
        <dbReference type="SAM" id="MobiDB-lite"/>
    </source>
</evidence>
<organism evidence="2 3">
    <name type="scientific">Boletus reticuloceps</name>
    <dbReference type="NCBI Taxonomy" id="495285"/>
    <lineage>
        <taxon>Eukaryota</taxon>
        <taxon>Fungi</taxon>
        <taxon>Dikarya</taxon>
        <taxon>Basidiomycota</taxon>
        <taxon>Agaricomycotina</taxon>
        <taxon>Agaricomycetes</taxon>
        <taxon>Agaricomycetidae</taxon>
        <taxon>Boletales</taxon>
        <taxon>Boletineae</taxon>
        <taxon>Boletaceae</taxon>
        <taxon>Boletoideae</taxon>
        <taxon>Boletus</taxon>
    </lineage>
</organism>
<dbReference type="AlphaFoldDB" id="A0A8I2YCF1"/>
<dbReference type="Proteomes" id="UP000683000">
    <property type="component" value="Unassembled WGS sequence"/>
</dbReference>
<feature type="region of interest" description="Disordered" evidence="1">
    <location>
        <begin position="55"/>
        <end position="97"/>
    </location>
</feature>
<sequence>MKTLFTDAGVMVWEVSSTSFLGDNLTDLLVWQYPHVGSSWINAVRGHTWPLAGSIDPVTPPSTPSATASATPASPPTTSTTTSTTSSPTSTAPSGSGNCDGVSAWVNNIVVSIDMRNHAVHAHLILFFQYVSGNKVTYEYVPPALFFLSRPGAEISPSGDLWTADQWKQDEVPGGRSFYLSMGDRGPTCTKRIDLSGGWTNDAKCT</sequence>
<reference evidence="2" key="1">
    <citation type="submission" date="2021-03" db="EMBL/GenBank/DDBJ databases">
        <title>Evolutionary innovations through gain and loss of genes in the ectomycorrhizal Boletales.</title>
        <authorList>
            <person name="Wu G."/>
            <person name="Miyauchi S."/>
            <person name="Morin E."/>
            <person name="Yang Z.-L."/>
            <person name="Xu J."/>
            <person name="Martin F.M."/>
        </authorList>
    </citation>
    <scope>NUCLEOTIDE SEQUENCE</scope>
    <source>
        <strain evidence="2">BR01</strain>
    </source>
</reference>
<keyword evidence="3" id="KW-1185">Reference proteome</keyword>
<comment type="caution">
    <text evidence="2">The sequence shown here is derived from an EMBL/GenBank/DDBJ whole genome shotgun (WGS) entry which is preliminary data.</text>
</comment>
<gene>
    <name evidence="2" type="ORF">JVT61DRAFT_15044</name>
</gene>
<protein>
    <submittedName>
        <fullName evidence="2">Uncharacterized protein</fullName>
    </submittedName>
</protein>
<name>A0A8I2YCF1_9AGAM</name>